<evidence type="ECO:0000256" key="4">
    <source>
        <dbReference type="ARBA" id="ARBA00022496"/>
    </source>
</evidence>
<evidence type="ECO:0000256" key="15">
    <source>
        <dbReference type="PIRSR" id="PIRSR603373-2"/>
    </source>
</evidence>
<evidence type="ECO:0000256" key="9">
    <source>
        <dbReference type="ARBA" id="ARBA00023065"/>
    </source>
</evidence>
<evidence type="ECO:0000259" key="17">
    <source>
        <dbReference type="PROSITE" id="PS51711"/>
    </source>
</evidence>
<keyword evidence="4 16" id="KW-0410">Iron transport</keyword>
<dbReference type="CDD" id="cd01879">
    <property type="entry name" value="FeoB"/>
    <property type="match status" value="1"/>
</dbReference>
<reference evidence="18 19" key="1">
    <citation type="journal article" date="2015" name="Nature">
        <title>rRNA introns, odd ribosomes, and small enigmatic genomes across a large radiation of phyla.</title>
        <authorList>
            <person name="Brown C.T."/>
            <person name="Hug L.A."/>
            <person name="Thomas B.C."/>
            <person name="Sharon I."/>
            <person name="Castelle C.J."/>
            <person name="Singh A."/>
            <person name="Wilkins M.J."/>
            <person name="Williams K.H."/>
            <person name="Banfield J.F."/>
        </authorList>
    </citation>
    <scope>NUCLEOTIDE SEQUENCE [LARGE SCALE GENOMIC DNA]</scope>
</reference>
<evidence type="ECO:0000256" key="2">
    <source>
        <dbReference type="ARBA" id="ARBA00022448"/>
    </source>
</evidence>
<dbReference type="PANTHER" id="PTHR43185">
    <property type="entry name" value="FERROUS IRON TRANSPORT PROTEIN B"/>
    <property type="match status" value="1"/>
</dbReference>
<evidence type="ECO:0000313" key="19">
    <source>
        <dbReference type="Proteomes" id="UP000034190"/>
    </source>
</evidence>
<evidence type="ECO:0000256" key="7">
    <source>
        <dbReference type="ARBA" id="ARBA00022989"/>
    </source>
</evidence>
<feature type="binding site" evidence="14">
    <location>
        <begin position="118"/>
        <end position="121"/>
    </location>
    <ligand>
        <name>GTP</name>
        <dbReference type="ChEBI" id="CHEBI:37565"/>
        <label>1</label>
    </ligand>
</feature>
<dbReference type="NCBIfam" id="TIGR00437">
    <property type="entry name" value="feoB"/>
    <property type="match status" value="1"/>
</dbReference>
<keyword evidence="8 16" id="KW-0408">Iron</keyword>
<gene>
    <name evidence="18" type="ORF">UU43_C0001G0074</name>
</gene>
<keyword evidence="5 16" id="KW-0812">Transmembrane</keyword>
<evidence type="ECO:0000256" key="8">
    <source>
        <dbReference type="ARBA" id="ARBA00023004"/>
    </source>
</evidence>
<dbReference type="GO" id="GO:0015093">
    <property type="term" value="F:ferrous iron transmembrane transporter activity"/>
    <property type="evidence" value="ECO:0007669"/>
    <property type="project" value="UniProtKB-UniRule"/>
</dbReference>
<protein>
    <recommendedName>
        <fullName evidence="12 13">Ferrous iron transport protein B</fullName>
    </recommendedName>
</protein>
<dbReference type="AlphaFoldDB" id="A0A0G0UT04"/>
<dbReference type="Pfam" id="PF17910">
    <property type="entry name" value="FeoB_Cyto"/>
    <property type="match status" value="1"/>
</dbReference>
<evidence type="ECO:0000256" key="13">
    <source>
        <dbReference type="NCBIfam" id="TIGR00437"/>
    </source>
</evidence>
<dbReference type="InterPro" id="IPR050860">
    <property type="entry name" value="FeoB_GTPase"/>
</dbReference>
<comment type="caution">
    <text evidence="18">The sequence shown here is derived from an EMBL/GenBank/DDBJ whole genome shotgun (WGS) entry which is preliminary data.</text>
</comment>
<keyword evidence="7 16" id="KW-1133">Transmembrane helix</keyword>
<dbReference type="GO" id="GO:0005886">
    <property type="term" value="C:plasma membrane"/>
    <property type="evidence" value="ECO:0007669"/>
    <property type="project" value="UniProtKB-SubCell"/>
</dbReference>
<dbReference type="InterPro" id="IPR041069">
    <property type="entry name" value="FeoB_Cyto"/>
</dbReference>
<dbReference type="InterPro" id="IPR011640">
    <property type="entry name" value="Fe2_transport_prot_B_C"/>
</dbReference>
<evidence type="ECO:0000256" key="16">
    <source>
        <dbReference type="RuleBase" id="RU362098"/>
    </source>
</evidence>
<evidence type="ECO:0000256" key="10">
    <source>
        <dbReference type="ARBA" id="ARBA00023134"/>
    </source>
</evidence>
<dbReference type="GO" id="GO:0046872">
    <property type="term" value="F:metal ion binding"/>
    <property type="evidence" value="ECO:0007669"/>
    <property type="project" value="UniProtKB-KW"/>
</dbReference>
<comment type="function">
    <text evidence="16">Probable transporter of a GTP-driven Fe(2+) uptake system.</text>
</comment>
<keyword evidence="3" id="KW-1003">Cell membrane</keyword>
<dbReference type="PANTHER" id="PTHR43185:SF1">
    <property type="entry name" value="FE(2+) TRANSPORTER FEOB"/>
    <property type="match status" value="1"/>
</dbReference>
<dbReference type="InterPro" id="IPR027417">
    <property type="entry name" value="P-loop_NTPase"/>
</dbReference>
<evidence type="ECO:0000256" key="11">
    <source>
        <dbReference type="ARBA" id="ARBA00023136"/>
    </source>
</evidence>
<dbReference type="InterPro" id="IPR030389">
    <property type="entry name" value="G_FEOB_dom"/>
</dbReference>
<feature type="domain" description="FeoB-type G" evidence="17">
    <location>
        <begin position="5"/>
        <end position="167"/>
    </location>
</feature>
<feature type="binding site" evidence="15">
    <location>
        <position position="23"/>
    </location>
    <ligand>
        <name>Mg(2+)</name>
        <dbReference type="ChEBI" id="CHEBI:18420"/>
        <label>2</label>
    </ligand>
</feature>
<dbReference type="PROSITE" id="PS51711">
    <property type="entry name" value="G_FEOB"/>
    <property type="match status" value="1"/>
</dbReference>
<dbReference type="Proteomes" id="UP000034190">
    <property type="component" value="Unassembled WGS sequence"/>
</dbReference>
<evidence type="ECO:0000256" key="3">
    <source>
        <dbReference type="ARBA" id="ARBA00022475"/>
    </source>
</evidence>
<dbReference type="EMBL" id="LCAP01000001">
    <property type="protein sequence ID" value="KKR91894.1"/>
    <property type="molecule type" value="Genomic_DNA"/>
</dbReference>
<feature type="binding site" evidence="14">
    <location>
        <begin position="37"/>
        <end position="41"/>
    </location>
    <ligand>
        <name>GTP</name>
        <dbReference type="ChEBI" id="CHEBI:37565"/>
        <label>1</label>
    </ligand>
</feature>
<dbReference type="Gene3D" id="3.40.50.300">
    <property type="entry name" value="P-loop containing nucleotide triphosphate hydrolases"/>
    <property type="match status" value="1"/>
</dbReference>
<feature type="binding site" evidence="15">
    <location>
        <position position="27"/>
    </location>
    <ligand>
        <name>Mg(2+)</name>
        <dbReference type="ChEBI" id="CHEBI:18420"/>
        <label>2</label>
    </ligand>
</feature>
<proteinExistence type="inferred from homology"/>
<dbReference type="GO" id="GO:0005525">
    <property type="term" value="F:GTP binding"/>
    <property type="evidence" value="ECO:0007669"/>
    <property type="project" value="UniProtKB-KW"/>
</dbReference>
<evidence type="ECO:0000256" key="5">
    <source>
        <dbReference type="ARBA" id="ARBA00022692"/>
    </source>
</evidence>
<organism evidence="18 19">
    <name type="scientific">Candidatus Falkowbacteria bacterium GW2011_GWA2_41_14</name>
    <dbReference type="NCBI Taxonomy" id="1618635"/>
    <lineage>
        <taxon>Bacteria</taxon>
        <taxon>Candidatus Falkowiibacteriota</taxon>
    </lineage>
</organism>
<feature type="transmembrane region" description="Helical" evidence="16">
    <location>
        <begin position="564"/>
        <end position="582"/>
    </location>
</feature>
<evidence type="ECO:0000256" key="14">
    <source>
        <dbReference type="PIRSR" id="PIRSR603373-1"/>
    </source>
</evidence>
<feature type="binding site" evidence="14">
    <location>
        <begin position="12"/>
        <end position="19"/>
    </location>
    <ligand>
        <name>GTP</name>
        <dbReference type="ChEBI" id="CHEBI:37565"/>
        <label>1</label>
    </ligand>
</feature>
<name>A0A0G0UT04_9BACT</name>
<feature type="transmembrane region" description="Helical" evidence="16">
    <location>
        <begin position="448"/>
        <end position="466"/>
    </location>
</feature>
<feature type="transmembrane region" description="Helical" evidence="16">
    <location>
        <begin position="420"/>
        <end position="442"/>
    </location>
</feature>
<keyword evidence="15" id="KW-0479">Metal-binding</keyword>
<evidence type="ECO:0000256" key="6">
    <source>
        <dbReference type="ARBA" id="ARBA00022741"/>
    </source>
</evidence>
<accession>A0A0G0UT04</accession>
<keyword evidence="15" id="KW-0460">Magnesium</keyword>
<feature type="binding site" evidence="15">
    <location>
        <position position="26"/>
    </location>
    <ligand>
        <name>Mg(2+)</name>
        <dbReference type="ChEBI" id="CHEBI:18420"/>
        <label>2</label>
    </ligand>
</feature>
<dbReference type="SUPFAM" id="SSF52540">
    <property type="entry name" value="P-loop containing nucleoside triphosphate hydrolases"/>
    <property type="match status" value="1"/>
</dbReference>
<dbReference type="Pfam" id="PF02421">
    <property type="entry name" value="FeoB_N"/>
    <property type="match status" value="1"/>
</dbReference>
<dbReference type="Gene3D" id="1.10.287.1770">
    <property type="match status" value="1"/>
</dbReference>
<comment type="subcellular location">
    <subcellularLocation>
        <location evidence="16">Cell inner membrane</location>
        <topology evidence="16">Multi-pass membrane protein</topology>
    </subcellularLocation>
    <subcellularLocation>
        <location evidence="1">Cell membrane</location>
        <topology evidence="1">Multi-pass membrane protein</topology>
    </subcellularLocation>
</comment>
<feature type="transmembrane region" description="Helical" evidence="16">
    <location>
        <begin position="506"/>
        <end position="530"/>
    </location>
</feature>
<keyword evidence="6 14" id="KW-0547">Nucleotide-binding</keyword>
<feature type="transmembrane region" description="Helical" evidence="16">
    <location>
        <begin position="536"/>
        <end position="557"/>
    </location>
</feature>
<dbReference type="Pfam" id="PF07664">
    <property type="entry name" value="FeoB_C"/>
    <property type="match status" value="1"/>
</dbReference>
<dbReference type="InterPro" id="IPR003373">
    <property type="entry name" value="Fe2_transport_prot-B"/>
</dbReference>
<evidence type="ECO:0000256" key="1">
    <source>
        <dbReference type="ARBA" id="ARBA00004651"/>
    </source>
</evidence>
<sequence length="642" mass="71513">MRNTKLNIVLAGQTDVGKSVIFNYLTGLHQHIGKWSGQTLERAEGTLYYQGYTMDVLNLPGISSLTNYSAEEIISRKYIAEQKPDFIINVVDATRLEKSLLFTLQLLEMARPTIIGLNMFDLSEKRGLEINLSKLEKILGTPVVPTIATQGKGLTKTLDRGIELLKEKKTLKPLNYGAEVETRLERLTADLKNIKSPYAPRWLAIKLLERDKEVEKIIKRGNPVLLKEAENLCQELEEIHGHDSSIIIAGERCLLVAQIIAKVLKTSESKKISFNEKIDKITCHKIWGYPTMAAVLGIVFFAIFKFGNFISAFLARIYSGWPAAWENFFGHSAWSALSWSAIESALALLDLALPFIIPFYIFLFLLESSGYLARVSFLMDNLMHKMGIHGKACIPLITGLTCNVPACLSCRMMETEREKFITGFLTTLIPCSAKTIVVFGLVGKFVGLGWVLALYLFILFLVLFLGKLTSKTLPGEAVELIMEMPDYKIPKIKTILLQTWFGLKDFIFIAAPLVIILGVIIKAVSLAGWLPLITSWLSPIVVGWLGLPAICGILLIFGVLRKELILVMLAGLLGTTNFAQILTPVQMIVLALVSLLYFPCVATLAVFWREFGWKKTTAVVALELFLAILLGGLAYRILGLFM</sequence>
<dbReference type="Pfam" id="PF07670">
    <property type="entry name" value="Gate"/>
    <property type="match status" value="2"/>
</dbReference>
<keyword evidence="2 16" id="KW-0813">Transport</keyword>
<keyword evidence="9" id="KW-0406">Ion transport</keyword>
<feature type="transmembrane region" description="Helical" evidence="16">
    <location>
        <begin position="620"/>
        <end position="638"/>
    </location>
</feature>
<dbReference type="PATRIC" id="fig|1618635.3.peg.81"/>
<keyword evidence="10 14" id="KW-0342">GTP-binding</keyword>
<keyword evidence="11 16" id="KW-0472">Membrane</keyword>
<comment type="similarity">
    <text evidence="16">Belongs to the TRAFAC class TrmE-Era-EngA-EngB-Septin-like GTPase superfamily. FeoB GTPase (TC 9.A.8) family.</text>
</comment>
<evidence type="ECO:0000256" key="12">
    <source>
        <dbReference type="ARBA" id="ARBA00031200"/>
    </source>
</evidence>
<evidence type="ECO:0000313" key="18">
    <source>
        <dbReference type="EMBL" id="KKR91894.1"/>
    </source>
</evidence>
<feature type="transmembrane region" description="Helical" evidence="16">
    <location>
        <begin position="286"/>
        <end position="306"/>
    </location>
</feature>
<feature type="transmembrane region" description="Helical" evidence="16">
    <location>
        <begin position="588"/>
        <end position="608"/>
    </location>
</feature>
<dbReference type="InterPro" id="IPR011642">
    <property type="entry name" value="Gate_dom"/>
</dbReference>